<proteinExistence type="predicted"/>
<evidence type="ECO:0000313" key="4">
    <source>
        <dbReference type="Proteomes" id="UP000695022"/>
    </source>
</evidence>
<dbReference type="Pfam" id="PF00400">
    <property type="entry name" value="WD40"/>
    <property type="match status" value="2"/>
</dbReference>
<dbReference type="InterPro" id="IPR015943">
    <property type="entry name" value="WD40/YVTN_repeat-like_dom_sf"/>
</dbReference>
<feature type="region of interest" description="Disordered" evidence="3">
    <location>
        <begin position="365"/>
        <end position="393"/>
    </location>
</feature>
<dbReference type="Proteomes" id="UP000695022">
    <property type="component" value="Unplaced"/>
</dbReference>
<dbReference type="PANTHER" id="PTHR19853:SF1">
    <property type="entry name" value="TBC1 DOMAIN FAMILY MEMBER 31"/>
    <property type="match status" value="1"/>
</dbReference>
<gene>
    <name evidence="5" type="primary">LOC106815646</name>
</gene>
<sequence>MQRERLDLSNRKVSGGIWLRKPVPALDGLMLEITHSAPGNHPLDSKNIRFLQLAYDDVGNKMLTADQYGDIYLLDFKRNRFRHLQHLSSACTALAFTASDSRPTKYLAGLSDCSLRCGETDTGAVVGCMKGHATPIHSISSHRHGDLAVTTSHETAIIWDLCTFAKLRRLSLRQEIDIVKALFLPMGDMVLTSFRDGSMFAWAFSVHNLQCQFQLPRTQCDTHIYTCLTVSSDVRYVAAGGKNRNVHVFDMEARTLWRLLEVPAVSGAVKQIQFVPNLSLVESNLILAALAQEGVVYFLCAASSLVLFTVGDIDAVPAEGGRVLQFAVSNKGTYLQGLMSSGHIRMYDLDAIAARRSVQRVAASLRSATPSTRRSSSTAAPLTGRLTDSPSCPRRKLRERRRAAFEEVERSPALTYDRKKLAILLRQYGEYPEKYRQPVAWCDNTLFLHHRQPVDVGSVVREAYRMSEAIADSAALNVRAIVDDFEPLTTGEYPLFRHYPTYVEDYTEKQRELYRQQELEYLAKRKEEVALQTSLLQEEALHRQLRELYSAPSGRHNRRANSAHVQDTVL</sequence>
<dbReference type="Gene3D" id="2.130.10.10">
    <property type="entry name" value="YVTN repeat-like/Quinoprotein amine dehydrogenase"/>
    <property type="match status" value="2"/>
</dbReference>
<keyword evidence="1" id="KW-0853">WD repeat</keyword>
<evidence type="ECO:0000256" key="2">
    <source>
        <dbReference type="ARBA" id="ARBA00022737"/>
    </source>
</evidence>
<dbReference type="PANTHER" id="PTHR19853">
    <property type="entry name" value="WD REPEAT CONTAINING PROTEIN 3 WDR3"/>
    <property type="match status" value="1"/>
</dbReference>
<dbReference type="SMART" id="SM00320">
    <property type="entry name" value="WD40"/>
    <property type="match status" value="3"/>
</dbReference>
<dbReference type="GeneID" id="106815646"/>
<accession>A0ABM1ETV2</accession>
<dbReference type="SUPFAM" id="SSF50978">
    <property type="entry name" value="WD40 repeat-like"/>
    <property type="match status" value="1"/>
</dbReference>
<evidence type="ECO:0000256" key="1">
    <source>
        <dbReference type="ARBA" id="ARBA00022574"/>
    </source>
</evidence>
<evidence type="ECO:0000313" key="5">
    <source>
        <dbReference type="RefSeq" id="XP_014675623.1"/>
    </source>
</evidence>
<feature type="compositionally biased region" description="Low complexity" evidence="3">
    <location>
        <begin position="365"/>
        <end position="383"/>
    </location>
</feature>
<feature type="region of interest" description="Disordered" evidence="3">
    <location>
        <begin position="549"/>
        <end position="570"/>
    </location>
</feature>
<dbReference type="InterPro" id="IPR051570">
    <property type="entry name" value="TBC1_cilium_biogenesis"/>
</dbReference>
<keyword evidence="4" id="KW-1185">Reference proteome</keyword>
<reference evidence="5" key="1">
    <citation type="submission" date="2025-08" db="UniProtKB">
        <authorList>
            <consortium name="RefSeq"/>
        </authorList>
    </citation>
    <scope>IDENTIFICATION</scope>
</reference>
<name>A0ABM1ETV2_PRICU</name>
<keyword evidence="2" id="KW-0677">Repeat</keyword>
<protein>
    <submittedName>
        <fullName evidence="5">TBC1 domain family member 31-like</fullName>
    </submittedName>
</protein>
<dbReference type="InterPro" id="IPR001680">
    <property type="entry name" value="WD40_rpt"/>
</dbReference>
<evidence type="ECO:0000256" key="3">
    <source>
        <dbReference type="SAM" id="MobiDB-lite"/>
    </source>
</evidence>
<organism evidence="4 5">
    <name type="scientific">Priapulus caudatus</name>
    <name type="common">Priapulid worm</name>
    <dbReference type="NCBI Taxonomy" id="37621"/>
    <lineage>
        <taxon>Eukaryota</taxon>
        <taxon>Metazoa</taxon>
        <taxon>Ecdysozoa</taxon>
        <taxon>Scalidophora</taxon>
        <taxon>Priapulida</taxon>
        <taxon>Priapulimorpha</taxon>
        <taxon>Priapulimorphida</taxon>
        <taxon>Priapulidae</taxon>
        <taxon>Priapulus</taxon>
    </lineage>
</organism>
<dbReference type="RefSeq" id="XP_014675623.1">
    <property type="nucleotide sequence ID" value="XM_014820137.1"/>
</dbReference>
<dbReference type="InterPro" id="IPR036322">
    <property type="entry name" value="WD40_repeat_dom_sf"/>
</dbReference>